<protein>
    <submittedName>
        <fullName evidence="1">Uncharacterized protein</fullName>
    </submittedName>
</protein>
<proteinExistence type="predicted"/>
<evidence type="ECO:0000313" key="1">
    <source>
        <dbReference type="EMBL" id="MBX66760.1"/>
    </source>
</evidence>
<accession>A0A2P2QID9</accession>
<dbReference type="EMBL" id="GGEC01086276">
    <property type="protein sequence ID" value="MBX66760.1"/>
    <property type="molecule type" value="Transcribed_RNA"/>
</dbReference>
<reference evidence="1" key="1">
    <citation type="submission" date="2018-02" db="EMBL/GenBank/DDBJ databases">
        <title>Rhizophora mucronata_Transcriptome.</title>
        <authorList>
            <person name="Meera S.P."/>
            <person name="Sreeshan A."/>
            <person name="Augustine A."/>
        </authorList>
    </citation>
    <scope>NUCLEOTIDE SEQUENCE</scope>
    <source>
        <tissue evidence="1">Leaf</tissue>
    </source>
</reference>
<name>A0A2P2QID9_RHIMU</name>
<organism evidence="1">
    <name type="scientific">Rhizophora mucronata</name>
    <name type="common">Asiatic mangrove</name>
    <dbReference type="NCBI Taxonomy" id="61149"/>
    <lineage>
        <taxon>Eukaryota</taxon>
        <taxon>Viridiplantae</taxon>
        <taxon>Streptophyta</taxon>
        <taxon>Embryophyta</taxon>
        <taxon>Tracheophyta</taxon>
        <taxon>Spermatophyta</taxon>
        <taxon>Magnoliopsida</taxon>
        <taxon>eudicotyledons</taxon>
        <taxon>Gunneridae</taxon>
        <taxon>Pentapetalae</taxon>
        <taxon>rosids</taxon>
        <taxon>fabids</taxon>
        <taxon>Malpighiales</taxon>
        <taxon>Rhizophoraceae</taxon>
        <taxon>Rhizophora</taxon>
    </lineage>
</organism>
<dbReference type="AlphaFoldDB" id="A0A2P2QID9"/>
<sequence length="23" mass="2561">MHTSISQENNTAFFTCPSCNQSI</sequence>